<dbReference type="Gene3D" id="3.30.70.3340">
    <property type="match status" value="1"/>
</dbReference>
<dbReference type="Proteomes" id="UP000245657">
    <property type="component" value="Unassembled WGS sequence"/>
</dbReference>
<dbReference type="SUPFAM" id="SSF55124">
    <property type="entry name" value="Nitrite/Sulfite reductase N-terminal domain-like"/>
    <property type="match status" value="1"/>
</dbReference>
<keyword evidence="4" id="KW-0411">Iron-sulfur</keyword>
<accession>A0A2V2N7K6</accession>
<dbReference type="SUPFAM" id="SSF56014">
    <property type="entry name" value="Nitrite and sulphite reductase 4Fe-4S domain-like"/>
    <property type="match status" value="1"/>
</dbReference>
<dbReference type="OrthoDB" id="15347at2157"/>
<dbReference type="Gene3D" id="3.30.413.10">
    <property type="entry name" value="Sulfite Reductase Hemoprotein, domain 1"/>
    <property type="match status" value="1"/>
</dbReference>
<dbReference type="GO" id="GO:0046872">
    <property type="term" value="F:metal ion binding"/>
    <property type="evidence" value="ECO:0007669"/>
    <property type="project" value="UniProtKB-KW"/>
</dbReference>
<dbReference type="PROSITE" id="PS51379">
    <property type="entry name" value="4FE4S_FER_2"/>
    <property type="match status" value="2"/>
</dbReference>
<gene>
    <name evidence="6" type="ORF">DK846_10315</name>
</gene>
<dbReference type="InterPro" id="IPR045169">
    <property type="entry name" value="NO2/SO3_Rdtase_4Fe4S_prot"/>
</dbReference>
<keyword evidence="7" id="KW-1185">Reference proteome</keyword>
<evidence type="ECO:0000256" key="4">
    <source>
        <dbReference type="ARBA" id="ARBA00023014"/>
    </source>
</evidence>
<feature type="domain" description="4Fe-4S ferredoxin-type" evidence="5">
    <location>
        <begin position="154"/>
        <end position="182"/>
    </location>
</feature>
<organism evidence="6 7">
    <name type="scientific">Methanospirillum lacunae</name>
    <dbReference type="NCBI Taxonomy" id="668570"/>
    <lineage>
        <taxon>Archaea</taxon>
        <taxon>Methanobacteriati</taxon>
        <taxon>Methanobacteriota</taxon>
        <taxon>Stenosarchaea group</taxon>
        <taxon>Methanomicrobia</taxon>
        <taxon>Methanomicrobiales</taxon>
        <taxon>Methanospirillaceae</taxon>
        <taxon>Methanospirillum</taxon>
    </lineage>
</organism>
<dbReference type="GO" id="GO:0020037">
    <property type="term" value="F:heme binding"/>
    <property type="evidence" value="ECO:0007669"/>
    <property type="project" value="InterPro"/>
</dbReference>
<dbReference type="SUPFAM" id="SSF54862">
    <property type="entry name" value="4Fe-4S ferredoxins"/>
    <property type="match status" value="1"/>
</dbReference>
<dbReference type="Pfam" id="PF01077">
    <property type="entry name" value="NIR_SIR"/>
    <property type="match status" value="1"/>
</dbReference>
<protein>
    <submittedName>
        <fullName evidence="6">Nitrite reductase</fullName>
    </submittedName>
</protein>
<sequence>MRKIALHEKGGIIQEMDGELFTVRIRIPAGIISNKQMSGICKIADKFKAGIHLTTRQTAELIHVKYEDLEKIVAALEKNETPLGAEKSEIVNVTACPGIERCKYAQLDSISLALALDKKHFGRDMPVKARIAISACPNSCMSEKLNEIGITGVVRPYRIPGTCTGCGTCTHYCRENAIVIRNGVINLDENRCVHCGMCIACCPFHIIKSDPPAYHITVGGKRGRHPKIGKHFVTVKSPETVDLCIEKIIYWIYRRAWGDSLLPDQLDDIGFDKFKEDVVASLPEEEIITGY</sequence>
<evidence type="ECO:0000256" key="1">
    <source>
        <dbReference type="ARBA" id="ARBA00022485"/>
    </source>
</evidence>
<evidence type="ECO:0000313" key="6">
    <source>
        <dbReference type="EMBL" id="PWR71253.1"/>
    </source>
</evidence>
<reference evidence="6 7" key="1">
    <citation type="submission" date="2018-05" db="EMBL/GenBank/DDBJ databases">
        <title>Draft genome of Methanospirillum lacunae Ki8-1.</title>
        <authorList>
            <person name="Dueholm M.S."/>
            <person name="Nielsen P.H."/>
            <person name="Bakmann L.F."/>
            <person name="Otzen D.E."/>
        </authorList>
    </citation>
    <scope>NUCLEOTIDE SEQUENCE [LARGE SCALE GENOMIC DNA]</scope>
    <source>
        <strain evidence="6 7">Ki8-1</strain>
    </source>
</reference>
<dbReference type="GeneID" id="97547126"/>
<dbReference type="PANTHER" id="PTHR11493">
    <property type="entry name" value="SULFITE REDUCTASE [NADPH] SUBUNIT BETA-RELATED"/>
    <property type="match status" value="1"/>
</dbReference>
<feature type="domain" description="4Fe-4S ferredoxin-type" evidence="5">
    <location>
        <begin position="183"/>
        <end position="212"/>
    </location>
</feature>
<evidence type="ECO:0000256" key="2">
    <source>
        <dbReference type="ARBA" id="ARBA00022723"/>
    </source>
</evidence>
<proteinExistence type="predicted"/>
<keyword evidence="3" id="KW-0408">Iron</keyword>
<dbReference type="EMBL" id="QGMY01000008">
    <property type="protein sequence ID" value="PWR71253.1"/>
    <property type="molecule type" value="Genomic_DNA"/>
</dbReference>
<dbReference type="RefSeq" id="WP_109968871.1">
    <property type="nucleotide sequence ID" value="NZ_CP176093.1"/>
</dbReference>
<dbReference type="GO" id="GO:0051539">
    <property type="term" value="F:4 iron, 4 sulfur cluster binding"/>
    <property type="evidence" value="ECO:0007669"/>
    <property type="project" value="UniProtKB-KW"/>
</dbReference>
<evidence type="ECO:0000256" key="3">
    <source>
        <dbReference type="ARBA" id="ARBA00023004"/>
    </source>
</evidence>
<name>A0A2V2N7K6_9EURY</name>
<comment type="caution">
    <text evidence="6">The sequence shown here is derived from an EMBL/GenBank/DDBJ whole genome shotgun (WGS) entry which is preliminary data.</text>
</comment>
<dbReference type="Gene3D" id="3.30.70.20">
    <property type="match status" value="1"/>
</dbReference>
<dbReference type="GO" id="GO:0016491">
    <property type="term" value="F:oxidoreductase activity"/>
    <property type="evidence" value="ECO:0007669"/>
    <property type="project" value="InterPro"/>
</dbReference>
<evidence type="ECO:0000313" key="7">
    <source>
        <dbReference type="Proteomes" id="UP000245657"/>
    </source>
</evidence>
<dbReference type="AlphaFoldDB" id="A0A2V2N7K6"/>
<dbReference type="InterPro" id="IPR017896">
    <property type="entry name" value="4Fe4S_Fe-S-bd"/>
</dbReference>
<keyword evidence="2" id="KW-0479">Metal-binding</keyword>
<dbReference type="InterPro" id="IPR006067">
    <property type="entry name" value="NO2/SO3_Rdtase_4Fe4S_dom"/>
</dbReference>
<evidence type="ECO:0000259" key="5">
    <source>
        <dbReference type="PROSITE" id="PS51379"/>
    </source>
</evidence>
<dbReference type="PANTHER" id="PTHR11493:SF54">
    <property type="entry name" value="ANAEROBIC SULFITE REDUCTASE SUBUNIT C"/>
    <property type="match status" value="1"/>
</dbReference>
<dbReference type="InterPro" id="IPR045854">
    <property type="entry name" value="NO2/SO3_Rdtase_4Fe4S_sf"/>
</dbReference>
<dbReference type="Pfam" id="PF03460">
    <property type="entry name" value="NIR_SIR_ferr"/>
    <property type="match status" value="1"/>
</dbReference>
<dbReference type="InterPro" id="IPR005117">
    <property type="entry name" value="NiRdtase/SiRdtase_haem-b_fer"/>
</dbReference>
<dbReference type="InterPro" id="IPR036136">
    <property type="entry name" value="Nit/Sulf_reduc_fer-like_dom_sf"/>
</dbReference>
<keyword evidence="1" id="KW-0004">4Fe-4S</keyword>